<feature type="compositionally biased region" description="Pro residues" evidence="1">
    <location>
        <begin position="1194"/>
        <end position="1211"/>
    </location>
</feature>
<keyword evidence="5" id="KW-1185">Reference proteome</keyword>
<dbReference type="Pfam" id="PF01522">
    <property type="entry name" value="Polysacc_deac_1"/>
    <property type="match status" value="1"/>
</dbReference>
<dbReference type="STRING" id="554065.E1ZNS5"/>
<gene>
    <name evidence="4" type="ORF">CHLNCDRAFT_54401</name>
</gene>
<evidence type="ECO:0000259" key="3">
    <source>
        <dbReference type="PROSITE" id="PS51782"/>
    </source>
</evidence>
<dbReference type="InParanoid" id="E1ZNS5"/>
<dbReference type="SUPFAM" id="SSF88713">
    <property type="entry name" value="Glycoside hydrolase/deacetylase"/>
    <property type="match status" value="1"/>
</dbReference>
<dbReference type="SMART" id="SM00257">
    <property type="entry name" value="LysM"/>
    <property type="match status" value="2"/>
</dbReference>
<reference evidence="4 5" key="1">
    <citation type="journal article" date="2010" name="Plant Cell">
        <title>The Chlorella variabilis NC64A genome reveals adaptation to photosymbiosis, coevolution with viruses, and cryptic sex.</title>
        <authorList>
            <person name="Blanc G."/>
            <person name="Duncan G."/>
            <person name="Agarkova I."/>
            <person name="Borodovsky M."/>
            <person name="Gurnon J."/>
            <person name="Kuo A."/>
            <person name="Lindquist E."/>
            <person name="Lucas S."/>
            <person name="Pangilinan J."/>
            <person name="Polle J."/>
            <person name="Salamov A."/>
            <person name="Terry A."/>
            <person name="Yamada T."/>
            <person name="Dunigan D.D."/>
            <person name="Grigoriev I.V."/>
            <person name="Claverie J.M."/>
            <person name="Van Etten J.L."/>
        </authorList>
    </citation>
    <scope>NUCLEOTIDE SEQUENCE [LARGE SCALE GENOMIC DNA]</scope>
    <source>
        <strain evidence="4 5">NC64A</strain>
    </source>
</reference>
<dbReference type="Gene3D" id="3.20.20.370">
    <property type="entry name" value="Glycoside hydrolase/deacetylase"/>
    <property type="match status" value="1"/>
</dbReference>
<dbReference type="KEGG" id="cvr:CHLNCDRAFT_54401"/>
<dbReference type="PANTHER" id="PTHR45985">
    <property type="match status" value="1"/>
</dbReference>
<accession>E1ZNS5</accession>
<name>E1ZNS5_CHLVA</name>
<evidence type="ECO:0000313" key="5">
    <source>
        <dbReference type="Proteomes" id="UP000008141"/>
    </source>
</evidence>
<dbReference type="InterPro" id="IPR036779">
    <property type="entry name" value="LysM_dom_sf"/>
</dbReference>
<dbReference type="SUPFAM" id="SSF54106">
    <property type="entry name" value="LysM domain"/>
    <property type="match status" value="2"/>
</dbReference>
<dbReference type="GeneID" id="17351832"/>
<feature type="region of interest" description="Disordered" evidence="1">
    <location>
        <begin position="1089"/>
        <end position="1136"/>
    </location>
</feature>
<dbReference type="InterPro" id="IPR002509">
    <property type="entry name" value="NODB_dom"/>
</dbReference>
<evidence type="ECO:0000256" key="1">
    <source>
        <dbReference type="SAM" id="MobiDB-lite"/>
    </source>
</evidence>
<dbReference type="InterPro" id="IPR052740">
    <property type="entry name" value="CE4"/>
</dbReference>
<dbReference type="Proteomes" id="UP000008141">
    <property type="component" value="Unassembled WGS sequence"/>
</dbReference>
<feature type="domain" description="LysM" evidence="3">
    <location>
        <begin position="279"/>
        <end position="323"/>
    </location>
</feature>
<dbReference type="OrthoDB" id="504708at2759"/>
<protein>
    <recommendedName>
        <fullName evidence="3">LysM domain-containing protein</fullName>
    </recommendedName>
</protein>
<feature type="transmembrane region" description="Helical" evidence="2">
    <location>
        <begin position="1258"/>
        <end position="1280"/>
    </location>
</feature>
<feature type="region of interest" description="Disordered" evidence="1">
    <location>
        <begin position="242"/>
        <end position="273"/>
    </location>
</feature>
<dbReference type="CDD" id="cd00118">
    <property type="entry name" value="LysM"/>
    <property type="match status" value="2"/>
</dbReference>
<proteinExistence type="predicted"/>
<dbReference type="InterPro" id="IPR018392">
    <property type="entry name" value="LysM"/>
</dbReference>
<dbReference type="EMBL" id="GL433856">
    <property type="protein sequence ID" value="EFN52370.1"/>
    <property type="molecule type" value="Genomic_DNA"/>
</dbReference>
<dbReference type="CDD" id="cd10919">
    <property type="entry name" value="CE4_CDA_like"/>
    <property type="match status" value="1"/>
</dbReference>
<dbReference type="PROSITE" id="PS51782">
    <property type="entry name" value="LYSM"/>
    <property type="match status" value="2"/>
</dbReference>
<keyword evidence="2" id="KW-0472">Membrane</keyword>
<feature type="domain" description="LysM" evidence="3">
    <location>
        <begin position="196"/>
        <end position="240"/>
    </location>
</feature>
<dbReference type="GO" id="GO:0005975">
    <property type="term" value="P:carbohydrate metabolic process"/>
    <property type="evidence" value="ECO:0007669"/>
    <property type="project" value="InterPro"/>
</dbReference>
<feature type="compositionally biased region" description="Low complexity" evidence="1">
    <location>
        <begin position="1102"/>
        <end position="1123"/>
    </location>
</feature>
<evidence type="ECO:0000256" key="2">
    <source>
        <dbReference type="SAM" id="Phobius"/>
    </source>
</evidence>
<dbReference type="GO" id="GO:0016810">
    <property type="term" value="F:hydrolase activity, acting on carbon-nitrogen (but not peptide) bonds"/>
    <property type="evidence" value="ECO:0007669"/>
    <property type="project" value="InterPro"/>
</dbReference>
<evidence type="ECO:0000313" key="4">
    <source>
        <dbReference type="EMBL" id="EFN52370.1"/>
    </source>
</evidence>
<feature type="compositionally biased region" description="Polar residues" evidence="1">
    <location>
        <begin position="258"/>
        <end position="271"/>
    </location>
</feature>
<organism evidence="5">
    <name type="scientific">Chlorella variabilis</name>
    <name type="common">Green alga</name>
    <dbReference type="NCBI Taxonomy" id="554065"/>
    <lineage>
        <taxon>Eukaryota</taxon>
        <taxon>Viridiplantae</taxon>
        <taxon>Chlorophyta</taxon>
        <taxon>core chlorophytes</taxon>
        <taxon>Trebouxiophyceae</taxon>
        <taxon>Chlorellales</taxon>
        <taxon>Chlorellaceae</taxon>
        <taxon>Chlorella clade</taxon>
        <taxon>Chlorella</taxon>
    </lineage>
</organism>
<dbReference type="PANTHER" id="PTHR45985:SF3">
    <property type="entry name" value="CHITIN DEACETYLASE-LIKE 4"/>
    <property type="match status" value="1"/>
</dbReference>
<dbReference type="Pfam" id="PF01476">
    <property type="entry name" value="LysM"/>
    <property type="match status" value="2"/>
</dbReference>
<keyword evidence="2" id="KW-0812">Transmembrane</keyword>
<feature type="region of interest" description="Disordered" evidence="1">
    <location>
        <begin position="1149"/>
        <end position="1213"/>
    </location>
</feature>
<dbReference type="InterPro" id="IPR011330">
    <property type="entry name" value="Glyco_hydro/deAcase_b/a-brl"/>
</dbReference>
<feature type="compositionally biased region" description="Low complexity" evidence="1">
    <location>
        <begin position="1183"/>
        <end position="1193"/>
    </location>
</feature>
<dbReference type="Gene3D" id="3.10.350.10">
    <property type="entry name" value="LysM domain"/>
    <property type="match status" value="2"/>
</dbReference>
<keyword evidence="2" id="KW-1133">Transmembrane helix</keyword>
<dbReference type="eggNOG" id="ENOG502QVDW">
    <property type="taxonomic scope" value="Eukaryota"/>
</dbReference>
<sequence>MATASASRVAAVGVAVTGTGTSFRLGVAIHGIPPEHVYRHMSNPQSLLGLQPLLVSVEGAQHHGQVAEATAGAHAASAQQVASADQPAELEYEAVERFSWCWGLLELHNRIHVRQQLLGRRGLRPQAGQSAAGHIDNDAAPLQMRFLVTSPPWGLVAVQAAWTFSPAAAATGATAAGGGARPLGRRALQAPCPCGSTYTIQAGDTVQAIAQACGTTTDELAAANSIADVNFVPEGGVLTIPSCGEASTDTKPPESLEVSPNTEQSQDSAAGTSRCPCGPAYTVKAGDGLAAIAQACGTTTDDLAAQNCISDANAIQVDAILAIPGCFRDSAAPDGQTTNSPEAGLPALGEILNEGSPETSIELQQEEISRLGLNAGTCGGQLCTMVRVSERKVPIGKLKPADIVAKVEEACTEAGCASAEIDIATDVWQKGHTPGSTYHRKCDLAADSGNAYACGYWAPGKCTVQFSGVYTQKARDAILPLLKAAADLNTTQANDWPPPWRAYWYSLSTCTWWFLNLDKKLGNACEFNRIDRSGTWAEDAGVLAMPASLQISRFLPPGDDGDAKLSGFINMEVSCDADPETESWKCNHVDFAGAVLSAVPFVAQRGDCNTEYSSACLTSGRSEGTFRKITEPQLLSVLRQVLAEASDSPAFIVSLVASPAGASGAPARRRRALQDGQQLLQAVAVQMYMTMQSALRRGAAAPAATAAWTALVAVLLLAAPPMCQAEVPSGYSCVCSEGQPDCVCPSISPPGGLDPERTPQFILFAHDDGIKDVTYEAMRAVTDGRQSLNGCPAVATMFTTSALTGTLPAPCPNYKCNACARAVLWGGASAEAQPSQAVSRVFTCCILACCCICAFPAECDYLKQLYDAGYEIADHTEDHISVLDLEQAQLEEQIVESRANLAACGIPESDVVGFRAPFLQMDSKARAVAHQAGYLYDSSIVEMAGLETYASSLSYGPKKRVWPFTMQDGVPISCQPTEPYASCDISERYQGMWEVPVWDLHAVGAYTMDYGADGKHKVHDILKKNFDAAYKGNRAPMPLFIHTPWLEKHVEAVQSFAEYALSKPDVYFVTVRQLLAWMNNPIPADQLTPEALGCGSPGGAPGTAASSSIEAAEGEAAAAALDTEGAEQEGSGDEQVAAGDVVEEEVAQNEEAILDVDSGSATTETEEETAEAAGVIFTYSDTSAGSPSGAPAPGGAPAPEGPPGPAAPPILAPQLQPSEEDAELDMGLAGLMGRKLAATAGGASSSGSNADGRGVSTAAVVALAVVGAAAAAGIACWVVLDSIRIRFIYSYPSTLIKRTSLLWAAATLCLGSAANSANLDTPERFLSALIQILT</sequence>
<dbReference type="RefSeq" id="XP_005844472.1">
    <property type="nucleotide sequence ID" value="XM_005844410.1"/>
</dbReference>